<dbReference type="GeneID" id="18910725"/>
<feature type="compositionally biased region" description="Acidic residues" evidence="1">
    <location>
        <begin position="89"/>
        <end position="99"/>
    </location>
</feature>
<evidence type="ECO:0000256" key="1">
    <source>
        <dbReference type="SAM" id="MobiDB-lite"/>
    </source>
</evidence>
<name>K5WQW8_PHACS</name>
<dbReference type="Proteomes" id="UP000008370">
    <property type="component" value="Unassembled WGS sequence"/>
</dbReference>
<dbReference type="EMBL" id="JH930468">
    <property type="protein sequence ID" value="EKM61845.1"/>
    <property type="molecule type" value="Genomic_DNA"/>
</dbReference>
<gene>
    <name evidence="2" type="ORF">PHACADRAFT_191037</name>
</gene>
<dbReference type="HOGENOM" id="CLU_1687271_0_0_1"/>
<dbReference type="InParanoid" id="K5WQW8"/>
<evidence type="ECO:0000313" key="3">
    <source>
        <dbReference type="Proteomes" id="UP000008370"/>
    </source>
</evidence>
<protein>
    <submittedName>
        <fullName evidence="2">Uncharacterized protein</fullName>
    </submittedName>
</protein>
<feature type="compositionally biased region" description="Basic and acidic residues" evidence="1">
    <location>
        <begin position="1"/>
        <end position="21"/>
    </location>
</feature>
<reference evidence="2 3" key="1">
    <citation type="journal article" date="2012" name="BMC Genomics">
        <title>Comparative genomics of the white-rot fungi, Phanerochaete carnosa and P. chrysosporium, to elucidate the genetic basis of the distinct wood types they colonize.</title>
        <authorList>
            <person name="Suzuki H."/>
            <person name="MacDonald J."/>
            <person name="Syed K."/>
            <person name="Salamov A."/>
            <person name="Hori C."/>
            <person name="Aerts A."/>
            <person name="Henrissat B."/>
            <person name="Wiebenga A."/>
            <person name="vanKuyk P.A."/>
            <person name="Barry K."/>
            <person name="Lindquist E."/>
            <person name="LaButti K."/>
            <person name="Lapidus A."/>
            <person name="Lucas S."/>
            <person name="Coutinho P."/>
            <person name="Gong Y."/>
            <person name="Samejima M."/>
            <person name="Mahadevan R."/>
            <person name="Abou-Zaid M."/>
            <person name="de Vries R.P."/>
            <person name="Igarashi K."/>
            <person name="Yadav J.S."/>
            <person name="Grigoriev I.V."/>
            <person name="Master E.R."/>
        </authorList>
    </citation>
    <scope>NUCLEOTIDE SEQUENCE [LARGE SCALE GENOMIC DNA]</scope>
    <source>
        <strain evidence="2 3">HHB-10118-sp</strain>
    </source>
</reference>
<evidence type="ECO:0000313" key="2">
    <source>
        <dbReference type="EMBL" id="EKM61845.1"/>
    </source>
</evidence>
<dbReference type="AlphaFoldDB" id="K5WQW8"/>
<organism evidence="2 3">
    <name type="scientific">Phanerochaete carnosa (strain HHB-10118-sp)</name>
    <name type="common">White-rot fungus</name>
    <name type="synonym">Peniophora carnosa</name>
    <dbReference type="NCBI Taxonomy" id="650164"/>
    <lineage>
        <taxon>Eukaryota</taxon>
        <taxon>Fungi</taxon>
        <taxon>Dikarya</taxon>
        <taxon>Basidiomycota</taxon>
        <taxon>Agaricomycotina</taxon>
        <taxon>Agaricomycetes</taxon>
        <taxon>Polyporales</taxon>
        <taxon>Phanerochaetaceae</taxon>
        <taxon>Phanerochaete</taxon>
    </lineage>
</organism>
<feature type="region of interest" description="Disordered" evidence="1">
    <location>
        <begin position="1"/>
        <end position="27"/>
    </location>
</feature>
<keyword evidence="3" id="KW-1185">Reference proteome</keyword>
<dbReference type="KEGG" id="pco:PHACADRAFT_191037"/>
<sequence>MDGEQRDREPTRGAGEHRAGRGSDIYHNYLTKSGDMKLKKSHKSARICSIRHGTVLLGINPTLESTAVEHDPSLLYSGHGSIKFSSLPDDVEEGEEDAESSSQCNRSMLETTEGSGSIADRRTEGKHYAQTKAAAVPSGHGQHNTADDQAGRCWQG</sequence>
<feature type="compositionally biased region" description="Polar residues" evidence="1">
    <location>
        <begin position="100"/>
        <end position="115"/>
    </location>
</feature>
<dbReference type="RefSeq" id="XP_007391238.1">
    <property type="nucleotide sequence ID" value="XM_007391176.1"/>
</dbReference>
<feature type="region of interest" description="Disordered" evidence="1">
    <location>
        <begin position="82"/>
        <end position="156"/>
    </location>
</feature>
<proteinExistence type="predicted"/>
<accession>K5WQW8</accession>